<dbReference type="PANTHER" id="PTHR34571">
    <property type="entry name" value="(S)-UREIDOGLYCINE AMINOHYDROLASE"/>
    <property type="match status" value="1"/>
</dbReference>
<dbReference type="InterPro" id="IPR014710">
    <property type="entry name" value="RmlC-like_jellyroll"/>
</dbReference>
<comment type="caution">
    <text evidence="2">The sequence shown here is derived from an EMBL/GenBank/DDBJ whole genome shotgun (WGS) entry which is preliminary data.</text>
</comment>
<dbReference type="InterPro" id="IPR011051">
    <property type="entry name" value="RmlC_Cupin_sf"/>
</dbReference>
<dbReference type="SUPFAM" id="SSF51182">
    <property type="entry name" value="RmlC-like cupins"/>
    <property type="match status" value="1"/>
</dbReference>
<dbReference type="InterPro" id="IPR017627">
    <property type="entry name" value="UGHY"/>
</dbReference>
<keyword evidence="3" id="KW-1185">Reference proteome</keyword>
<evidence type="ECO:0000313" key="2">
    <source>
        <dbReference type="EMBL" id="GAA4029058.1"/>
    </source>
</evidence>
<protein>
    <submittedName>
        <fullName evidence="2">(S)-ureidoglycine aminohydrolase</fullName>
    </submittedName>
</protein>
<accession>A0ABP7TNT7</accession>
<sequence>MIEEGLLHPAALHSQRQSQLIPTQNMEMPALTRSVVKRNHAIIAPDGYINSNVPGWTGCTTNVIINEQMGARLCQTLITLTEAGQVQGQTEASQIFFYVVQGGCSATVGGETRALKVGEYVYVPVGQSYDFSKPEAGTQLLTFHKVYEPLVGHATPGTYWGARDYSKAPVYMNDEALRIQELLPNVPGFDMAVNIFTYGIGGNLPMVETHIMEHGLMYLEGQAIYMLDQCWYPVKKGDSIWMAPYCQQWATAMGQEPSVYIYYKNVNRFPTVL</sequence>
<dbReference type="NCBIfam" id="TIGR03214">
    <property type="entry name" value="ura-cupin"/>
    <property type="match status" value="1"/>
</dbReference>
<evidence type="ECO:0000259" key="1">
    <source>
        <dbReference type="Pfam" id="PF05899"/>
    </source>
</evidence>
<name>A0ABP7TNT7_9BACT</name>
<feature type="domain" description="(S)-ureidoglycine aminohydrolase cupin" evidence="1">
    <location>
        <begin position="78"/>
        <end position="128"/>
    </location>
</feature>
<proteinExistence type="predicted"/>
<dbReference type="PANTHER" id="PTHR34571:SF1">
    <property type="entry name" value="(S)-UREIDOGLYCINE AMINOHYDROLASE"/>
    <property type="match status" value="1"/>
</dbReference>
<dbReference type="Proteomes" id="UP001501469">
    <property type="component" value="Unassembled WGS sequence"/>
</dbReference>
<dbReference type="InterPro" id="IPR008579">
    <property type="entry name" value="UGlyAH_Cupin_dom"/>
</dbReference>
<evidence type="ECO:0000313" key="3">
    <source>
        <dbReference type="Proteomes" id="UP001501469"/>
    </source>
</evidence>
<dbReference type="EMBL" id="BAABDK010000010">
    <property type="protein sequence ID" value="GAA4029058.1"/>
    <property type="molecule type" value="Genomic_DNA"/>
</dbReference>
<dbReference type="Gene3D" id="2.60.120.10">
    <property type="entry name" value="Jelly Rolls"/>
    <property type="match status" value="2"/>
</dbReference>
<dbReference type="InterPro" id="IPR044697">
    <property type="entry name" value="UGlyAH_cupin_C"/>
</dbReference>
<gene>
    <name evidence="2" type="primary">allE</name>
    <name evidence="2" type="ORF">GCM10022409_11490</name>
</gene>
<organism evidence="2 3">
    <name type="scientific">Hymenobacter glaciei</name>
    <dbReference type="NCBI Taxonomy" id="877209"/>
    <lineage>
        <taxon>Bacteria</taxon>
        <taxon>Pseudomonadati</taxon>
        <taxon>Bacteroidota</taxon>
        <taxon>Cytophagia</taxon>
        <taxon>Cytophagales</taxon>
        <taxon>Hymenobacteraceae</taxon>
        <taxon>Hymenobacter</taxon>
    </lineage>
</organism>
<reference evidence="3" key="1">
    <citation type="journal article" date="2019" name="Int. J. Syst. Evol. Microbiol.">
        <title>The Global Catalogue of Microorganisms (GCM) 10K type strain sequencing project: providing services to taxonomists for standard genome sequencing and annotation.</title>
        <authorList>
            <consortium name="The Broad Institute Genomics Platform"/>
            <consortium name="The Broad Institute Genome Sequencing Center for Infectious Disease"/>
            <person name="Wu L."/>
            <person name="Ma J."/>
        </authorList>
    </citation>
    <scope>NUCLEOTIDE SEQUENCE [LARGE SCALE GENOMIC DNA]</scope>
    <source>
        <strain evidence="3">JCM 17225</strain>
    </source>
</reference>
<dbReference type="CDD" id="cd02212">
    <property type="entry name" value="cupin_UGlyAH_C"/>
    <property type="match status" value="1"/>
</dbReference>
<dbReference type="Pfam" id="PF05899">
    <property type="entry name" value="Cupin_3"/>
    <property type="match status" value="1"/>
</dbReference>